<dbReference type="PATRIC" id="fig|136160.3.peg.1540"/>
<dbReference type="RefSeq" id="WP_053430763.1">
    <property type="nucleotide sequence ID" value="NZ_LILD02000088.1"/>
</dbReference>
<dbReference type="EMBL" id="LILD01000001">
    <property type="protein sequence ID" value="KOO38497.1"/>
    <property type="molecule type" value="Genomic_DNA"/>
</dbReference>
<sequence>MARIDGSQTIAFGSYVDIKHKERQTLQVPLKVKWYGWPFLYWKADRKSPDLKWYHYPYVVTLIGVLTVEKWTKALMGKERERHGDNDS</sequence>
<comment type="caution">
    <text evidence="1">The sequence shown here is derived from an EMBL/GenBank/DDBJ whole genome shotgun (WGS) entry which is preliminary data.</text>
</comment>
<dbReference type="AlphaFoldDB" id="A0A0M0KIR9"/>
<protein>
    <submittedName>
        <fullName evidence="1">Uncharacterized protein</fullName>
    </submittedName>
</protein>
<name>A0A0M0KIR9_ALKHA</name>
<accession>A0A0M0KIR9</accession>
<gene>
    <name evidence="1" type="ORF">AMD02_06210</name>
</gene>
<evidence type="ECO:0000313" key="1">
    <source>
        <dbReference type="EMBL" id="KOO38497.1"/>
    </source>
</evidence>
<organism evidence="1">
    <name type="scientific">Halalkalibacterium halodurans</name>
    <name type="common">Bacillus halodurans</name>
    <dbReference type="NCBI Taxonomy" id="86665"/>
    <lineage>
        <taxon>Bacteria</taxon>
        <taxon>Bacillati</taxon>
        <taxon>Bacillota</taxon>
        <taxon>Bacilli</taxon>
        <taxon>Bacillales</taxon>
        <taxon>Bacillaceae</taxon>
        <taxon>Halalkalibacterium (ex Joshi et al. 2022)</taxon>
    </lineage>
</organism>
<proteinExistence type="predicted"/>
<reference evidence="1" key="1">
    <citation type="submission" date="2015-08" db="EMBL/GenBank/DDBJ databases">
        <title>Complete DNA Sequence of Pseudomonas syringae pv. actinidiae, the Causal Agent of Kiwifruit Canker Disease.</title>
        <authorList>
            <person name="Rikkerink E.H.A."/>
            <person name="Fineran P.C."/>
        </authorList>
    </citation>
    <scope>NUCLEOTIDE SEQUENCE</scope>
    <source>
        <strain evidence="1">DSM 13666</strain>
    </source>
</reference>